<evidence type="ECO:0000313" key="2">
    <source>
        <dbReference type="EMBL" id="MUI11387.1"/>
    </source>
</evidence>
<dbReference type="Proteomes" id="UP000431684">
    <property type="component" value="Unassembled WGS sequence"/>
</dbReference>
<dbReference type="RefSeq" id="WP_155707406.1">
    <property type="nucleotide sequence ID" value="NZ_BMWU01000016.1"/>
</dbReference>
<dbReference type="EC" id="3.1.1.24" evidence="2"/>
<dbReference type="Pfam" id="PF00561">
    <property type="entry name" value="Abhydrolase_1"/>
    <property type="match status" value="1"/>
</dbReference>
<accession>A0A6I3X5B9</accession>
<feature type="domain" description="AB hydrolase-1" evidence="1">
    <location>
        <begin position="22"/>
        <end position="131"/>
    </location>
</feature>
<evidence type="ECO:0000313" key="3">
    <source>
        <dbReference type="Proteomes" id="UP000431684"/>
    </source>
</evidence>
<proteinExistence type="predicted"/>
<dbReference type="PRINTS" id="PR00111">
    <property type="entry name" value="ABHYDROLASE"/>
</dbReference>
<dbReference type="PANTHER" id="PTHR43433">
    <property type="entry name" value="HYDROLASE, ALPHA/BETA FOLD FAMILY PROTEIN"/>
    <property type="match status" value="1"/>
</dbReference>
<keyword evidence="2" id="KW-0378">Hydrolase</keyword>
<dbReference type="EMBL" id="WNWM01000002">
    <property type="protein sequence ID" value="MUI11387.1"/>
    <property type="molecule type" value="Genomic_DNA"/>
</dbReference>
<dbReference type="OrthoDB" id="9793083at2"/>
<keyword evidence="3" id="KW-1185">Reference proteome</keyword>
<dbReference type="InterPro" id="IPR000073">
    <property type="entry name" value="AB_hydrolase_1"/>
</dbReference>
<dbReference type="GO" id="GO:0047570">
    <property type="term" value="F:3-oxoadipate enol-lactonase activity"/>
    <property type="evidence" value="ECO:0007669"/>
    <property type="project" value="UniProtKB-EC"/>
</dbReference>
<reference evidence="2 3" key="1">
    <citation type="submission" date="2019-11" db="EMBL/GenBank/DDBJ databases">
        <title>Draft Genome Sequences of Six Type Strains of the Genus Massilia.</title>
        <authorList>
            <person name="Miess H."/>
            <person name="Frediansyah A."/>
            <person name="Goeker M."/>
            <person name="Gross H."/>
        </authorList>
    </citation>
    <scope>NUCLEOTIDE SEQUENCE [LARGE SCALE GENOMIC DNA]</scope>
    <source>
        <strain evidence="2 3">DSM 17513</strain>
    </source>
</reference>
<dbReference type="InterPro" id="IPR026968">
    <property type="entry name" value="PcaD/CatD"/>
</dbReference>
<dbReference type="NCBIfam" id="TIGR02427">
    <property type="entry name" value="protocat_pcaD"/>
    <property type="match status" value="1"/>
</dbReference>
<gene>
    <name evidence="2" type="primary">pcaD</name>
    <name evidence="2" type="ORF">GJV26_02620</name>
</gene>
<dbReference type="Gene3D" id="3.40.50.1820">
    <property type="entry name" value="alpha/beta hydrolase"/>
    <property type="match status" value="1"/>
</dbReference>
<sequence length="260" mass="27378">MPYFDNENVSIHYRVDGADQAPPLVLVNSIGTELSVWNTLVADLGRQYRVLRFDLRGQGQSSVPEQDYTVEQLALDLAALLDSQGIVSSHVCGVSLGAMVAVQLAVSAPQRVRSLTLCNTAAYLGPPEPWNARIAATREKGMATVRGAVLERWLSADYVATNPEGAAHLVDMALASPKAGFLGASAALRDVDLRGVLGAVKCPTLVVSSTADVATPPAEGKAIAAAIDGSRYVELPGGHLSHVEQPQLLARSINAFLASI</sequence>
<name>A0A6I3X5B9_9BURK</name>
<protein>
    <submittedName>
        <fullName evidence="2">3-oxoadipate enol-lactonase</fullName>
        <ecNumber evidence="2">3.1.1.24</ecNumber>
    </submittedName>
</protein>
<organism evidence="2 3">
    <name type="scientific">Pseudoduganella dura</name>
    <dbReference type="NCBI Taxonomy" id="321982"/>
    <lineage>
        <taxon>Bacteria</taxon>
        <taxon>Pseudomonadati</taxon>
        <taxon>Pseudomonadota</taxon>
        <taxon>Betaproteobacteria</taxon>
        <taxon>Burkholderiales</taxon>
        <taxon>Oxalobacteraceae</taxon>
        <taxon>Telluria group</taxon>
        <taxon>Pseudoduganella</taxon>
    </lineage>
</organism>
<dbReference type="SUPFAM" id="SSF53474">
    <property type="entry name" value="alpha/beta-Hydrolases"/>
    <property type="match status" value="1"/>
</dbReference>
<dbReference type="AlphaFoldDB" id="A0A6I3X5B9"/>
<comment type="caution">
    <text evidence="2">The sequence shown here is derived from an EMBL/GenBank/DDBJ whole genome shotgun (WGS) entry which is preliminary data.</text>
</comment>
<dbReference type="InterPro" id="IPR029058">
    <property type="entry name" value="AB_hydrolase_fold"/>
</dbReference>
<dbReference type="InterPro" id="IPR050471">
    <property type="entry name" value="AB_hydrolase"/>
</dbReference>
<dbReference type="GO" id="GO:0042952">
    <property type="term" value="P:beta-ketoadipate pathway"/>
    <property type="evidence" value="ECO:0007669"/>
    <property type="project" value="InterPro"/>
</dbReference>
<evidence type="ECO:0000259" key="1">
    <source>
        <dbReference type="Pfam" id="PF00561"/>
    </source>
</evidence>
<dbReference type="PANTHER" id="PTHR43433:SF5">
    <property type="entry name" value="AB HYDROLASE-1 DOMAIN-CONTAINING PROTEIN"/>
    <property type="match status" value="1"/>
</dbReference>